<name>A0A2Z6RBB3_9GLOM</name>
<keyword evidence="1" id="KW-0812">Transmembrane</keyword>
<keyword evidence="1" id="KW-1133">Transmembrane helix</keyword>
<feature type="transmembrane region" description="Helical" evidence="1">
    <location>
        <begin position="64"/>
        <end position="82"/>
    </location>
</feature>
<protein>
    <submittedName>
        <fullName evidence="2">Uncharacterized protein</fullName>
    </submittedName>
</protein>
<dbReference type="Proteomes" id="UP000247702">
    <property type="component" value="Unassembled WGS sequence"/>
</dbReference>
<keyword evidence="1" id="KW-0472">Membrane</keyword>
<reference evidence="2 3" key="1">
    <citation type="submission" date="2017-11" db="EMBL/GenBank/DDBJ databases">
        <title>The genome of Rhizophagus clarus HR1 reveals common genetic basis of auxotrophy among arbuscular mycorrhizal fungi.</title>
        <authorList>
            <person name="Kobayashi Y."/>
        </authorList>
    </citation>
    <scope>NUCLEOTIDE SEQUENCE [LARGE SCALE GENOMIC DNA]</scope>
    <source>
        <strain evidence="2 3">HR1</strain>
    </source>
</reference>
<keyword evidence="3" id="KW-1185">Reference proteome</keyword>
<accession>A0A2Z6RBB3</accession>
<gene>
    <name evidence="2" type="ORF">RclHR1_03520003</name>
</gene>
<feature type="transmembrane region" description="Helical" evidence="1">
    <location>
        <begin position="140"/>
        <end position="161"/>
    </location>
</feature>
<evidence type="ECO:0000256" key="1">
    <source>
        <dbReference type="SAM" id="Phobius"/>
    </source>
</evidence>
<organism evidence="2 3">
    <name type="scientific">Rhizophagus clarus</name>
    <dbReference type="NCBI Taxonomy" id="94130"/>
    <lineage>
        <taxon>Eukaryota</taxon>
        <taxon>Fungi</taxon>
        <taxon>Fungi incertae sedis</taxon>
        <taxon>Mucoromycota</taxon>
        <taxon>Glomeromycotina</taxon>
        <taxon>Glomeromycetes</taxon>
        <taxon>Glomerales</taxon>
        <taxon>Glomeraceae</taxon>
        <taxon>Rhizophagus</taxon>
    </lineage>
</organism>
<evidence type="ECO:0000313" key="2">
    <source>
        <dbReference type="EMBL" id="GBB99423.1"/>
    </source>
</evidence>
<proteinExistence type="predicted"/>
<sequence>MHVAGRNENLFYFTLFFIFYFIFHFSLHSFLRLHSFSITLVTVTGFISKQPFNTLPSLITMKSFKILVILFVITLVALISLTDAIPPPNDPKSCSTDLGCSLLTKRDEGNPNALPTGNASDPDIISPPSPNYNGNQLQRLAVPIGVICGVVIGSIILYLIWKWCFKSSGTT</sequence>
<comment type="caution">
    <text evidence="2">The sequence shown here is derived from an EMBL/GenBank/DDBJ whole genome shotgun (WGS) entry which is preliminary data.</text>
</comment>
<dbReference type="AlphaFoldDB" id="A0A2Z6RBB3"/>
<dbReference type="EMBL" id="BEXD01002802">
    <property type="protein sequence ID" value="GBB99423.1"/>
    <property type="molecule type" value="Genomic_DNA"/>
</dbReference>
<evidence type="ECO:0000313" key="3">
    <source>
        <dbReference type="Proteomes" id="UP000247702"/>
    </source>
</evidence>
<feature type="transmembrane region" description="Helical" evidence="1">
    <location>
        <begin position="9"/>
        <end position="27"/>
    </location>
</feature>